<sequence length="655" mass="75481">MSCIPQDVTSNHCFGAKEDTESTVFSYCGDKSIGHRSVLDFSFEQFFLYDPYPALSGKVNEASKTSSACSETMDVENDSALCLDSDISISETDVSFNSQIYEEVSTNLEVNVNQKMKKKPYRFCIFCKKYSSYLKRHIKTKHKKEPEVIQALSLPKKEQRFVFQKLRRRGIFEVNQAEAKKVNPLYERERSAKTENGISYCSHCLMFASRRYWHSHVKNCQQNSCQTIIPVPVRVLQVPDDVKVSDAFRTKILAKFKTDNIGQICCTDPMILKIGIMFFNKEKRKFGKAIAVRNSVRTDMRRLANLYVIFLQQKQITITFKNLHDMFARINFEALREAIEVYTTSNISTLKAGLKQNLFYLLKRSAKVLKGLFLAQGQDNLSSEIDKFVSILEMWEDYIFGDAIYQLNKNKNIKLRKPSQLPDEEDIYVFRQHILKRMKELTDESYEFFDISSFVELRDCACARLTLLNARRGGEPARLQIDEYNEAVNDSWIDKQRLSELDEMEQRLVKHLKITYMCGKGNNHLVPILIPPDTMPSLRKLADPNVRKEVNVLKSNTYLFAGTKLSEGPTSGWHAVHNIINNLTLKKPENIKATSNRHRVSTLFSALDLPKKDRELFYKHMGHSAAVNEGTYQVPPALMEITKVGKHLLNFDLCK</sequence>
<keyword evidence="1" id="KW-1185">Reference proteome</keyword>
<accession>A0ABM4DBQ2</accession>
<dbReference type="RefSeq" id="XP_065671794.1">
    <property type="nucleotide sequence ID" value="XM_065815722.1"/>
</dbReference>
<reference evidence="2" key="1">
    <citation type="submission" date="2025-08" db="UniProtKB">
        <authorList>
            <consortium name="RefSeq"/>
        </authorList>
    </citation>
    <scope>IDENTIFICATION</scope>
</reference>
<name>A0ABM4DBQ2_HYDVU</name>
<gene>
    <name evidence="2" type="primary">LOC136089670</name>
</gene>
<protein>
    <submittedName>
        <fullName evidence="2">Uncharacterized protein LOC136089670</fullName>
    </submittedName>
</protein>
<evidence type="ECO:0000313" key="2">
    <source>
        <dbReference type="RefSeq" id="XP_065671794.1"/>
    </source>
</evidence>
<evidence type="ECO:0000313" key="1">
    <source>
        <dbReference type="Proteomes" id="UP001652625"/>
    </source>
</evidence>
<dbReference type="GeneID" id="136089670"/>
<organism evidence="1 2">
    <name type="scientific">Hydra vulgaris</name>
    <name type="common">Hydra</name>
    <name type="synonym">Hydra attenuata</name>
    <dbReference type="NCBI Taxonomy" id="6087"/>
    <lineage>
        <taxon>Eukaryota</taxon>
        <taxon>Metazoa</taxon>
        <taxon>Cnidaria</taxon>
        <taxon>Hydrozoa</taxon>
        <taxon>Hydroidolina</taxon>
        <taxon>Anthoathecata</taxon>
        <taxon>Aplanulata</taxon>
        <taxon>Hydridae</taxon>
        <taxon>Hydra</taxon>
    </lineage>
</organism>
<dbReference type="PANTHER" id="PTHR33480:SF1">
    <property type="entry name" value="TYR RECOMBINASE DOMAIN-CONTAINING PROTEIN"/>
    <property type="match status" value="1"/>
</dbReference>
<proteinExistence type="predicted"/>
<dbReference type="Proteomes" id="UP001652625">
    <property type="component" value="Chromosome 13"/>
</dbReference>
<dbReference type="PANTHER" id="PTHR33480">
    <property type="entry name" value="SET DOMAIN-CONTAINING PROTEIN-RELATED"/>
    <property type="match status" value="1"/>
</dbReference>